<evidence type="ECO:0000256" key="9">
    <source>
        <dbReference type="ARBA" id="ARBA00023170"/>
    </source>
</evidence>
<dbReference type="Gene3D" id="1.10.287.70">
    <property type="match status" value="1"/>
</dbReference>
<evidence type="ECO:0000259" key="15">
    <source>
        <dbReference type="Pfam" id="PF10613"/>
    </source>
</evidence>
<name>A0ABQ9J2L0_9CUCU</name>
<evidence type="ECO:0000256" key="1">
    <source>
        <dbReference type="ARBA" id="ARBA00004651"/>
    </source>
</evidence>
<dbReference type="SUPFAM" id="SSF53850">
    <property type="entry name" value="Periplasmic binding protein-like II"/>
    <property type="match status" value="1"/>
</dbReference>
<evidence type="ECO:0000256" key="2">
    <source>
        <dbReference type="ARBA" id="ARBA00008685"/>
    </source>
</evidence>
<feature type="domain" description="Ionotropic glutamate receptor L-glutamate and glycine-binding" evidence="15">
    <location>
        <begin position="2"/>
        <end position="39"/>
    </location>
</feature>
<organism evidence="16 17">
    <name type="scientific">Molorchus minor</name>
    <dbReference type="NCBI Taxonomy" id="1323400"/>
    <lineage>
        <taxon>Eukaryota</taxon>
        <taxon>Metazoa</taxon>
        <taxon>Ecdysozoa</taxon>
        <taxon>Arthropoda</taxon>
        <taxon>Hexapoda</taxon>
        <taxon>Insecta</taxon>
        <taxon>Pterygota</taxon>
        <taxon>Neoptera</taxon>
        <taxon>Endopterygota</taxon>
        <taxon>Coleoptera</taxon>
        <taxon>Polyphaga</taxon>
        <taxon>Cucujiformia</taxon>
        <taxon>Chrysomeloidea</taxon>
        <taxon>Cerambycidae</taxon>
        <taxon>Lamiinae</taxon>
        <taxon>Monochamini</taxon>
        <taxon>Molorchus</taxon>
    </lineage>
</organism>
<feature type="transmembrane region" description="Helical" evidence="13">
    <location>
        <begin position="54"/>
        <end position="74"/>
    </location>
</feature>
<dbReference type="EMBL" id="JAPWTJ010001565">
    <property type="protein sequence ID" value="KAJ8970835.1"/>
    <property type="molecule type" value="Genomic_DNA"/>
</dbReference>
<evidence type="ECO:0000256" key="5">
    <source>
        <dbReference type="ARBA" id="ARBA00022692"/>
    </source>
</evidence>
<dbReference type="InterPro" id="IPR001508">
    <property type="entry name" value="Iono_Glu_rcpt_met"/>
</dbReference>
<evidence type="ECO:0008006" key="18">
    <source>
        <dbReference type="Google" id="ProtNLM"/>
    </source>
</evidence>
<keyword evidence="5 13" id="KW-0812">Transmembrane</keyword>
<dbReference type="Pfam" id="PF10613">
    <property type="entry name" value="Lig_chan-Glu_bd"/>
    <property type="match status" value="1"/>
</dbReference>
<evidence type="ECO:0000259" key="14">
    <source>
        <dbReference type="Pfam" id="PF00060"/>
    </source>
</evidence>
<dbReference type="Gene3D" id="3.40.190.10">
    <property type="entry name" value="Periplasmic binding protein-like II"/>
    <property type="match status" value="1"/>
</dbReference>
<keyword evidence="10" id="KW-0325">Glycoprotein</keyword>
<feature type="transmembrane region" description="Helical" evidence="13">
    <location>
        <begin position="132"/>
        <end position="154"/>
    </location>
</feature>
<evidence type="ECO:0000256" key="6">
    <source>
        <dbReference type="ARBA" id="ARBA00022989"/>
    </source>
</evidence>
<proteinExistence type="inferred from homology"/>
<comment type="similarity">
    <text evidence="2">Belongs to the glutamate-gated ion channel (TC 1.A.10.1) family.</text>
</comment>
<comment type="subcellular location">
    <subcellularLocation>
        <location evidence="1">Cell membrane</location>
        <topology evidence="1">Multi-pass membrane protein</topology>
    </subcellularLocation>
</comment>
<comment type="caution">
    <text evidence="16">The sequence shown here is derived from an EMBL/GenBank/DDBJ whole genome shotgun (WGS) entry which is preliminary data.</text>
</comment>
<evidence type="ECO:0000256" key="13">
    <source>
        <dbReference type="SAM" id="Phobius"/>
    </source>
</evidence>
<evidence type="ECO:0000256" key="10">
    <source>
        <dbReference type="ARBA" id="ARBA00023180"/>
    </source>
</evidence>
<dbReference type="Proteomes" id="UP001162164">
    <property type="component" value="Unassembled WGS sequence"/>
</dbReference>
<reference evidence="16" key="1">
    <citation type="journal article" date="2023" name="Insect Mol. Biol.">
        <title>Genome sequencing provides insights into the evolution of gene families encoding plant cell wall-degrading enzymes in longhorned beetles.</title>
        <authorList>
            <person name="Shin N.R."/>
            <person name="Okamura Y."/>
            <person name="Kirsch R."/>
            <person name="Pauchet Y."/>
        </authorList>
    </citation>
    <scope>NUCLEOTIDE SEQUENCE</scope>
    <source>
        <strain evidence="16">MMC_N1</strain>
    </source>
</reference>
<keyword evidence="12" id="KW-0407">Ion channel</keyword>
<sequence length="220" mass="25024">MAAELAIADLTITSEREKAVDFTMPFMNLGISILYKQPEPVPPSLFMFTSPFSILVWTMLAISYFLVSLAFFVMGRLTPSEWQNPYPCVEEPDYLINQFSMRNSLWFTIGALMQQGTELAPISIATRTASGVWWFFVLIMVSSYTANLAAFLTVETRVTSFKNIKELAGQNIISYGAKRGRATASYFRDSNVVEYKTVWQYMLEHPEHMIADDEESIKKS</sequence>
<evidence type="ECO:0000313" key="16">
    <source>
        <dbReference type="EMBL" id="KAJ8970835.1"/>
    </source>
</evidence>
<dbReference type="InterPro" id="IPR019594">
    <property type="entry name" value="Glu/Gly-bd"/>
</dbReference>
<feature type="domain" description="Ionotropic glutamate receptor C-terminal" evidence="14">
    <location>
        <begin position="55"/>
        <end position="171"/>
    </location>
</feature>
<keyword evidence="9" id="KW-0675">Receptor</keyword>
<evidence type="ECO:0000256" key="3">
    <source>
        <dbReference type="ARBA" id="ARBA00022448"/>
    </source>
</evidence>
<keyword evidence="6 13" id="KW-1133">Transmembrane helix</keyword>
<evidence type="ECO:0000256" key="4">
    <source>
        <dbReference type="ARBA" id="ARBA00022475"/>
    </source>
</evidence>
<dbReference type="PANTHER" id="PTHR18966">
    <property type="entry name" value="IONOTROPIC GLUTAMATE RECEPTOR"/>
    <property type="match status" value="1"/>
</dbReference>
<evidence type="ECO:0000256" key="7">
    <source>
        <dbReference type="ARBA" id="ARBA00023065"/>
    </source>
</evidence>
<keyword evidence="17" id="KW-1185">Reference proteome</keyword>
<keyword evidence="11" id="KW-1071">Ligand-gated ion channel</keyword>
<evidence type="ECO:0000256" key="8">
    <source>
        <dbReference type="ARBA" id="ARBA00023136"/>
    </source>
</evidence>
<protein>
    <recommendedName>
        <fullName evidence="18">Ionotropic receptor</fullName>
    </recommendedName>
</protein>
<dbReference type="Pfam" id="PF00060">
    <property type="entry name" value="Lig_chan"/>
    <property type="match status" value="1"/>
</dbReference>
<evidence type="ECO:0000313" key="17">
    <source>
        <dbReference type="Proteomes" id="UP001162164"/>
    </source>
</evidence>
<evidence type="ECO:0000256" key="11">
    <source>
        <dbReference type="ARBA" id="ARBA00023286"/>
    </source>
</evidence>
<keyword evidence="3" id="KW-0813">Transport</keyword>
<keyword evidence="4" id="KW-1003">Cell membrane</keyword>
<dbReference type="InterPro" id="IPR015683">
    <property type="entry name" value="Ionotropic_Glu_rcpt"/>
</dbReference>
<evidence type="ECO:0000256" key="12">
    <source>
        <dbReference type="ARBA" id="ARBA00023303"/>
    </source>
</evidence>
<dbReference type="InterPro" id="IPR001320">
    <property type="entry name" value="Iontro_rcpt_C"/>
</dbReference>
<keyword evidence="7" id="KW-0406">Ion transport</keyword>
<accession>A0ABQ9J2L0</accession>
<dbReference type="PRINTS" id="PR00177">
    <property type="entry name" value="NMDARECEPTOR"/>
</dbReference>
<gene>
    <name evidence="16" type="ORF">NQ317_000708</name>
</gene>
<keyword evidence="8 13" id="KW-0472">Membrane</keyword>